<evidence type="ECO:0000259" key="20">
    <source>
        <dbReference type="PROSITE" id="PS50262"/>
    </source>
</evidence>
<dbReference type="GO" id="GO:0004949">
    <property type="term" value="F:cannabinoid receptor activity"/>
    <property type="evidence" value="ECO:0007669"/>
    <property type="project" value="InterPro"/>
</dbReference>
<keyword evidence="7" id="KW-0770">Synapse</keyword>
<evidence type="ECO:0000256" key="11">
    <source>
        <dbReference type="ARBA" id="ARBA00023139"/>
    </source>
</evidence>
<name>A0A835TSR3_9PASS</name>
<keyword evidence="13" id="KW-0325">Glycoprotein</keyword>
<dbReference type="CDD" id="cd15340">
    <property type="entry name" value="7tmA_CB1"/>
    <property type="match status" value="1"/>
</dbReference>
<evidence type="ECO:0000256" key="6">
    <source>
        <dbReference type="ARBA" id="ARBA00022989"/>
    </source>
</evidence>
<evidence type="ECO:0000256" key="1">
    <source>
        <dbReference type="ARBA" id="ARBA00004294"/>
    </source>
</evidence>
<feature type="transmembrane region" description="Helical" evidence="19">
    <location>
        <begin position="358"/>
        <end position="382"/>
    </location>
</feature>
<dbReference type="Proteomes" id="UP000618051">
    <property type="component" value="Unassembled WGS sequence"/>
</dbReference>
<keyword evidence="15" id="KW-0966">Cell projection</keyword>
<dbReference type="FunFam" id="1.20.1070.10:FF:000072">
    <property type="entry name" value="Cannabinoid receptor 1"/>
    <property type="match status" value="1"/>
</dbReference>
<accession>A0A835TSR3</accession>
<organism evidence="21">
    <name type="scientific">Lamprotornis superbus</name>
    <dbReference type="NCBI Taxonomy" id="245042"/>
    <lineage>
        <taxon>Eukaryota</taxon>
        <taxon>Metazoa</taxon>
        <taxon>Chordata</taxon>
        <taxon>Craniata</taxon>
        <taxon>Vertebrata</taxon>
        <taxon>Euteleostomi</taxon>
        <taxon>Archelosauria</taxon>
        <taxon>Archosauria</taxon>
        <taxon>Dinosauria</taxon>
        <taxon>Saurischia</taxon>
        <taxon>Theropoda</taxon>
        <taxon>Coelurosauria</taxon>
        <taxon>Aves</taxon>
        <taxon>Neognathae</taxon>
        <taxon>Neoaves</taxon>
        <taxon>Telluraves</taxon>
        <taxon>Australaves</taxon>
        <taxon>Passeriformes</taxon>
        <taxon>Sturnidae</taxon>
        <taxon>Lamprotornis</taxon>
    </lineage>
</organism>
<keyword evidence="6 19" id="KW-1133">Transmembrane helix</keyword>
<evidence type="ECO:0000256" key="19">
    <source>
        <dbReference type="SAM" id="Phobius"/>
    </source>
</evidence>
<keyword evidence="14 18" id="KW-0807">Transducer</keyword>
<dbReference type="EMBL" id="JADDUC010000132">
    <property type="protein sequence ID" value="KAG0117692.1"/>
    <property type="molecule type" value="Genomic_DNA"/>
</dbReference>
<dbReference type="InterPro" id="IPR002230">
    <property type="entry name" value="Cnbnoid_rcpt"/>
</dbReference>
<feature type="transmembrane region" description="Helical" evidence="19">
    <location>
        <begin position="200"/>
        <end position="224"/>
    </location>
</feature>
<evidence type="ECO:0000256" key="8">
    <source>
        <dbReference type="ARBA" id="ARBA00023040"/>
    </source>
</evidence>
<feature type="transmembrane region" description="Helical" evidence="19">
    <location>
        <begin position="236"/>
        <end position="258"/>
    </location>
</feature>
<dbReference type="OrthoDB" id="5966748at2759"/>
<dbReference type="GO" id="GO:0098793">
    <property type="term" value="C:presynapse"/>
    <property type="evidence" value="ECO:0007669"/>
    <property type="project" value="UniProtKB-SubCell"/>
</dbReference>
<evidence type="ECO:0000313" key="22">
    <source>
        <dbReference type="EMBL" id="KAI1241088.1"/>
    </source>
</evidence>
<evidence type="ECO:0000256" key="7">
    <source>
        <dbReference type="ARBA" id="ARBA00023018"/>
    </source>
</evidence>
<keyword evidence="12 18" id="KW-0675">Receptor</keyword>
<dbReference type="PRINTS" id="PR00362">
    <property type="entry name" value="CANNABINOIDR"/>
</dbReference>
<reference evidence="21" key="1">
    <citation type="submission" date="2020-10" db="EMBL/GenBank/DDBJ databases">
        <title>Feather gene expression reveals the developmental basis of iridescence in African starlings.</title>
        <authorList>
            <person name="Rubenstein D.R."/>
        </authorList>
    </citation>
    <scope>NUCLEOTIDE SEQUENCE</scope>
    <source>
        <strain evidence="21">SS15</strain>
        <tissue evidence="21">Liver</tissue>
    </source>
</reference>
<dbReference type="Pfam" id="PF00001">
    <property type="entry name" value="7tm_1"/>
    <property type="match status" value="1"/>
</dbReference>
<dbReference type="InterPro" id="IPR000810">
    <property type="entry name" value="Canbinoid_rcpt_1"/>
</dbReference>
<reference evidence="22" key="3">
    <citation type="submission" date="2022-01" db="EMBL/GenBank/DDBJ databases">
        <authorList>
            <person name="Rubenstein D.R."/>
        </authorList>
    </citation>
    <scope>NUCLEOTIDE SEQUENCE</scope>
    <source>
        <strain evidence="22">SS15</strain>
        <tissue evidence="22">Liver</tissue>
    </source>
</reference>
<keyword evidence="23" id="KW-1185">Reference proteome</keyword>
<evidence type="ECO:0000256" key="3">
    <source>
        <dbReference type="ARBA" id="ARBA00022475"/>
    </source>
</evidence>
<feature type="transmembrane region" description="Helical" evidence="19">
    <location>
        <begin position="270"/>
        <end position="295"/>
    </location>
</feature>
<keyword evidence="11" id="KW-0564">Palmitate</keyword>
<keyword evidence="5" id="KW-1000">Mitochondrion outer membrane</keyword>
<dbReference type="GO" id="GO:0005741">
    <property type="term" value="C:mitochondrial outer membrane"/>
    <property type="evidence" value="ECO:0007669"/>
    <property type="project" value="UniProtKB-SubCell"/>
</dbReference>
<dbReference type="SUPFAM" id="SSF81321">
    <property type="entry name" value="Family A G protein-coupled receptor-like"/>
    <property type="match status" value="1"/>
</dbReference>
<evidence type="ECO:0000256" key="17">
    <source>
        <dbReference type="ARBA" id="ARBA00034106"/>
    </source>
</evidence>
<gene>
    <name evidence="22" type="ORF">IHE44_0009550</name>
    <name evidence="21" type="ORF">IHE44_002352</name>
</gene>
<keyword evidence="9" id="KW-0496">Mitochondrion</keyword>
<dbReference type="Gene3D" id="1.20.1070.10">
    <property type="entry name" value="Rhodopsin 7-helix transmembrane proteins"/>
    <property type="match status" value="1"/>
</dbReference>
<feature type="domain" description="G-protein coupled receptors family 1 profile" evidence="20">
    <location>
        <begin position="216"/>
        <end position="480"/>
    </location>
</feature>
<comment type="caution">
    <text evidence="21">The sequence shown here is derived from an EMBL/GenBank/DDBJ whole genome shotgun (WGS) entry which is preliminary data.</text>
</comment>
<keyword evidence="16" id="KW-0449">Lipoprotein</keyword>
<evidence type="ECO:0000256" key="12">
    <source>
        <dbReference type="ARBA" id="ARBA00023170"/>
    </source>
</evidence>
<sequence>MFHVCKSPLRTSLDEVPLLPMKNDLVCNIRLSAAGCWGVSHRSHLPTNWNSPALILLVCKRISSDAFFHPPSISETNKTGVMKSILDGLADTTFRTITTDLLYVGSNDIQYEDMKGDMASKLGYYPQKFPLSSFRGDPFQEKMTGGDDSLLSIIPSEQVNITEFYNKSLSTFKDNEENIQCGENFMDMECFMILNPSQQLAIAVLSLTLGTFTVLENLLVLCVILHSRSLRCRPSYHFIGSLAVADLLGSVIFVYSFVDFHVFHRKDSPNVFLFKLGGVTASFTASVGSLFLTAIDRYISIHRPLAYKRIVTRPKAVVAFCVMWTIAIVIAVLPLLGWNCKKLNSVCSDIFPLIDETYLMFWIGVTSVLLLFIVYAYMYILWKAHSHAVRMLQRGTQKSIIIQSTEDGKVQITRPDQTRMDIRLAKTLVLILVVLIICWGPLLAIMVYDVFGKMNKLIKTIFAFCSMLCLLNSTVNPIIYALRSKDLRHAFRSMFPTCEGTAQPLDNSMESDCQHKHANNAGNVHRAAESCIKSTVKIAKVTMSVSTDTTAEALPEQLAERTPSPSQPVALWGCKWLQTKFPPEEWAEQASPAPSHMADGITLLWAWPAPSPPLHHAPDTVTPGCSCPPLERVGAWPPGVTTHSFFTELEFLLDHVMDCTVVLHRQGDSQPNVYKVQQPTGGLSTSFQIQKIFITLHFLHPFYLNQNVKKASATTFNMQLLESAHLLYKSKDRVTLSPSGKDTAPWHPKAFLFLQRYSLQIHKLDVKLNYRSNGSTLANVAEQLFQNDNGVIKRCVGILIPEEEPLPQDFFQNNYFGNDILRALGFPMFRVARLPQSPTLEIQPLCSVIPSGKGEGDNPKAPVHVTPVTFPALVSGRMLDALGTTQHWQLNELLMEHR</sequence>
<dbReference type="InterPro" id="IPR017452">
    <property type="entry name" value="GPCR_Rhodpsn_7TM"/>
</dbReference>
<comment type="subcellular location">
    <subcellularLocation>
        <location evidence="2">Cell membrane</location>
        <topology evidence="2">Multi-pass membrane protein</topology>
    </subcellularLocation>
    <subcellularLocation>
        <location evidence="1">Mitochondrion outer membrane</location>
    </subcellularLocation>
    <subcellularLocation>
        <location evidence="17">Presynapse</location>
    </subcellularLocation>
</comment>
<dbReference type="PANTHER" id="PTHR22750">
    <property type="entry name" value="G-PROTEIN COUPLED RECEPTOR"/>
    <property type="match status" value="1"/>
</dbReference>
<dbReference type="SMART" id="SM01381">
    <property type="entry name" value="7TM_GPCR_Srsx"/>
    <property type="match status" value="1"/>
</dbReference>
<evidence type="ECO:0000313" key="23">
    <source>
        <dbReference type="Proteomes" id="UP000618051"/>
    </source>
</evidence>
<evidence type="ECO:0000256" key="2">
    <source>
        <dbReference type="ARBA" id="ARBA00004651"/>
    </source>
</evidence>
<dbReference type="PRINTS" id="PR00237">
    <property type="entry name" value="GPCRRHODOPSN"/>
</dbReference>
<dbReference type="GO" id="GO:0005886">
    <property type="term" value="C:plasma membrane"/>
    <property type="evidence" value="ECO:0007669"/>
    <property type="project" value="UniProtKB-SubCell"/>
</dbReference>
<feature type="transmembrane region" description="Helical" evidence="19">
    <location>
        <begin position="460"/>
        <end position="482"/>
    </location>
</feature>
<keyword evidence="4 18" id="KW-0812">Transmembrane</keyword>
<dbReference type="PROSITE" id="PS50262">
    <property type="entry name" value="G_PROTEIN_RECEP_F1_2"/>
    <property type="match status" value="1"/>
</dbReference>
<dbReference type="InterPro" id="IPR000276">
    <property type="entry name" value="GPCR_Rhodpsn"/>
</dbReference>
<dbReference type="PRINTS" id="PR00522">
    <property type="entry name" value="CANABINOID1R"/>
</dbReference>
<evidence type="ECO:0000256" key="15">
    <source>
        <dbReference type="ARBA" id="ARBA00023273"/>
    </source>
</evidence>
<evidence type="ECO:0000256" key="4">
    <source>
        <dbReference type="ARBA" id="ARBA00022692"/>
    </source>
</evidence>
<evidence type="ECO:0000256" key="14">
    <source>
        <dbReference type="ARBA" id="ARBA00023224"/>
    </source>
</evidence>
<comment type="similarity">
    <text evidence="18">Belongs to the G-protein coupled receptor 1 family.</text>
</comment>
<evidence type="ECO:0000256" key="18">
    <source>
        <dbReference type="RuleBase" id="RU000688"/>
    </source>
</evidence>
<evidence type="ECO:0000256" key="5">
    <source>
        <dbReference type="ARBA" id="ARBA00022787"/>
    </source>
</evidence>
<dbReference type="PROSITE" id="PS00237">
    <property type="entry name" value="G_PROTEIN_RECEP_F1_1"/>
    <property type="match status" value="1"/>
</dbReference>
<reference evidence="22 23" key="2">
    <citation type="journal article" date="2021" name="J. Hered.">
        <title>Feather Gene Expression Elucidates the Developmental Basis of Plumage Iridescence in African Starlings.</title>
        <authorList>
            <person name="Rubenstein D.R."/>
            <person name="Corvelo A."/>
            <person name="MacManes M.D."/>
            <person name="Maia R."/>
            <person name="Narzisi G."/>
            <person name="Rousaki A."/>
            <person name="Vandenabeele P."/>
            <person name="Shawkey M.D."/>
            <person name="Solomon J."/>
        </authorList>
    </citation>
    <scope>NUCLEOTIDE SEQUENCE [LARGE SCALE GENOMIC DNA]</scope>
    <source>
        <strain evidence="22">SS15</strain>
    </source>
</reference>
<evidence type="ECO:0000256" key="13">
    <source>
        <dbReference type="ARBA" id="ARBA00023180"/>
    </source>
</evidence>
<evidence type="ECO:0000256" key="16">
    <source>
        <dbReference type="ARBA" id="ARBA00023288"/>
    </source>
</evidence>
<dbReference type="EMBL" id="JADDUC020000003">
    <property type="protein sequence ID" value="KAI1241088.1"/>
    <property type="molecule type" value="Genomic_DNA"/>
</dbReference>
<evidence type="ECO:0000256" key="9">
    <source>
        <dbReference type="ARBA" id="ARBA00023128"/>
    </source>
</evidence>
<protein>
    <recommendedName>
        <fullName evidence="20">G-protein coupled receptors family 1 profile domain-containing protein</fullName>
    </recommendedName>
</protein>
<feature type="transmembrane region" description="Helical" evidence="19">
    <location>
        <begin position="316"/>
        <end position="338"/>
    </location>
</feature>
<proteinExistence type="inferred from homology"/>
<dbReference type="AlphaFoldDB" id="A0A835TSR3"/>
<keyword evidence="3" id="KW-1003">Cell membrane</keyword>
<keyword evidence="10 19" id="KW-0472">Membrane</keyword>
<evidence type="ECO:0000256" key="10">
    <source>
        <dbReference type="ARBA" id="ARBA00023136"/>
    </source>
</evidence>
<keyword evidence="8 18" id="KW-0297">G-protein coupled receptor</keyword>
<feature type="transmembrane region" description="Helical" evidence="19">
    <location>
        <begin position="428"/>
        <end position="448"/>
    </location>
</feature>
<evidence type="ECO:0000313" key="21">
    <source>
        <dbReference type="EMBL" id="KAG0117692.1"/>
    </source>
</evidence>